<dbReference type="SMART" id="SM00073">
    <property type="entry name" value="HPT"/>
    <property type="match status" value="1"/>
</dbReference>
<dbReference type="PROSITE" id="PS50894">
    <property type="entry name" value="HPT"/>
    <property type="match status" value="1"/>
</dbReference>
<reference evidence="3 4" key="1">
    <citation type="journal article" date="2011" name="J. Bacteriol.">
        <title>Complete genome sequence of the Thermophilic Bacterium Exiguobacterium sp. AT1b.</title>
        <authorList>
            <person name="Vishnivetskaya T.A."/>
            <person name="Lucas S."/>
            <person name="Copeland A."/>
            <person name="Lapidus A."/>
            <person name="Glavina Del Rio T."/>
            <person name="Dalin E."/>
            <person name="Tice H."/>
            <person name="Bruce D.C."/>
            <person name="Goodwin L.A."/>
            <person name="Pitluck S."/>
            <person name="Saunders E."/>
            <person name="Brettin T."/>
            <person name="Detter C."/>
            <person name="Han C."/>
            <person name="Larimer F."/>
            <person name="Land M.L."/>
            <person name="Hauser L.J."/>
            <person name="Kyrpides N.C."/>
            <person name="Ovchinnikova G."/>
            <person name="Kathariou S."/>
            <person name="Ramaley R.F."/>
            <person name="Rodrigues D.F."/>
            <person name="Hendrix C."/>
            <person name="Richardson P."/>
            <person name="Tiedje J.M."/>
        </authorList>
    </citation>
    <scope>NUCLEOTIDE SEQUENCE [LARGE SCALE GENOMIC DNA]</scope>
    <source>
        <strain evidence="4">ATCC BAA-1283 / AT1b</strain>
    </source>
</reference>
<dbReference type="InterPro" id="IPR008207">
    <property type="entry name" value="Sig_transdc_His_kin_Hpt_dom"/>
</dbReference>
<gene>
    <name evidence="3" type="ordered locus">EAT1b_0472</name>
</gene>
<evidence type="ECO:0000259" key="2">
    <source>
        <dbReference type="PROSITE" id="PS50894"/>
    </source>
</evidence>
<feature type="modified residue" description="Phosphohistidine" evidence="1">
    <location>
        <position position="64"/>
    </location>
</feature>
<dbReference type="Pfam" id="PF01627">
    <property type="entry name" value="Hpt"/>
    <property type="match status" value="1"/>
</dbReference>
<dbReference type="Gene3D" id="1.20.120.160">
    <property type="entry name" value="HPT domain"/>
    <property type="match status" value="1"/>
</dbReference>
<feature type="domain" description="HPt" evidence="2">
    <location>
        <begin position="25"/>
        <end position="115"/>
    </location>
</feature>
<dbReference type="AlphaFoldDB" id="C4L3A6"/>
<proteinExistence type="predicted"/>
<dbReference type="GO" id="GO:0000160">
    <property type="term" value="P:phosphorelay signal transduction system"/>
    <property type="evidence" value="ECO:0007669"/>
    <property type="project" value="InterPro"/>
</dbReference>
<dbReference type="Proteomes" id="UP000000716">
    <property type="component" value="Chromosome"/>
</dbReference>
<evidence type="ECO:0000313" key="3">
    <source>
        <dbReference type="EMBL" id="ACQ69404.1"/>
    </source>
</evidence>
<dbReference type="HOGENOM" id="CLU_2069605_0_0_9"/>
<dbReference type="KEGG" id="eat:EAT1b_0472"/>
<dbReference type="STRING" id="360911.EAT1b_0472"/>
<sequence length="123" mass="13976">MTRMPEDALFNEEKLAELHQIANGNMDFLNKIATTYIQQFEAKYPELQSAVEAKDYSRVEQLAHLLKGASYSVGLEQTALLFHDLEVAGENAHLDGATETLATIESHSKRFLSEWNTHFEQFT</sequence>
<dbReference type="SUPFAM" id="SSF47226">
    <property type="entry name" value="Histidine-containing phosphotransfer domain, HPT domain"/>
    <property type="match status" value="1"/>
</dbReference>
<dbReference type="EMBL" id="CP001615">
    <property type="protein sequence ID" value="ACQ69404.1"/>
    <property type="molecule type" value="Genomic_DNA"/>
</dbReference>
<accession>C4L3A6</accession>
<evidence type="ECO:0000313" key="4">
    <source>
        <dbReference type="Proteomes" id="UP000000716"/>
    </source>
</evidence>
<keyword evidence="4" id="KW-1185">Reference proteome</keyword>
<name>C4L3A6_EXISA</name>
<organism evidence="3 4">
    <name type="scientific">Exiguobacterium sp. (strain ATCC BAA-1283 / AT1b)</name>
    <dbReference type="NCBI Taxonomy" id="360911"/>
    <lineage>
        <taxon>Bacteria</taxon>
        <taxon>Bacillati</taxon>
        <taxon>Bacillota</taxon>
        <taxon>Bacilli</taxon>
        <taxon>Bacillales</taxon>
        <taxon>Bacillales Family XII. Incertae Sedis</taxon>
        <taxon>Exiguobacterium</taxon>
    </lineage>
</organism>
<dbReference type="eggNOG" id="COG2198">
    <property type="taxonomic scope" value="Bacteria"/>
</dbReference>
<keyword evidence="1" id="KW-0597">Phosphoprotein</keyword>
<protein>
    <submittedName>
        <fullName evidence="3">Hpt protein</fullName>
    </submittedName>
</protein>
<evidence type="ECO:0000256" key="1">
    <source>
        <dbReference type="PROSITE-ProRule" id="PRU00110"/>
    </source>
</evidence>
<dbReference type="InterPro" id="IPR036641">
    <property type="entry name" value="HPT_dom_sf"/>
</dbReference>